<reference evidence="4" key="1">
    <citation type="submission" date="2021-02" db="EMBL/GenBank/DDBJ databases">
        <authorList>
            <person name="Nowell W R."/>
        </authorList>
    </citation>
    <scope>NUCLEOTIDE SEQUENCE</scope>
</reference>
<dbReference type="PROSITE" id="PS52035">
    <property type="entry name" value="PEPTIDASE_M14"/>
    <property type="match status" value="1"/>
</dbReference>
<dbReference type="GO" id="GO:0016485">
    <property type="term" value="P:protein processing"/>
    <property type="evidence" value="ECO:0007669"/>
    <property type="project" value="TreeGrafter"/>
</dbReference>
<dbReference type="GO" id="GO:0005615">
    <property type="term" value="C:extracellular space"/>
    <property type="evidence" value="ECO:0007669"/>
    <property type="project" value="TreeGrafter"/>
</dbReference>
<accession>A0A821ZQR0</accession>
<dbReference type="InterPro" id="IPR050753">
    <property type="entry name" value="Peptidase_M14_domain"/>
</dbReference>
<sequence>MPKGQACGENFPEGITNGAKWYDVTGGMQDFNYIHSNAFEITIELSC</sequence>
<evidence type="ECO:0000256" key="2">
    <source>
        <dbReference type="PROSITE-ProRule" id="PRU01379"/>
    </source>
</evidence>
<feature type="non-terminal residue" evidence="4">
    <location>
        <position position="1"/>
    </location>
</feature>
<dbReference type="GO" id="GO:0004181">
    <property type="term" value="F:metallocarboxypeptidase activity"/>
    <property type="evidence" value="ECO:0007669"/>
    <property type="project" value="InterPro"/>
</dbReference>
<dbReference type="Proteomes" id="UP000663873">
    <property type="component" value="Unassembled WGS sequence"/>
</dbReference>
<evidence type="ECO:0000259" key="3">
    <source>
        <dbReference type="PROSITE" id="PS52035"/>
    </source>
</evidence>
<proteinExistence type="inferred from homology"/>
<dbReference type="EMBL" id="CAJOBP010105301">
    <property type="protein sequence ID" value="CAF4987450.1"/>
    <property type="molecule type" value="Genomic_DNA"/>
</dbReference>
<feature type="active site" description="Proton donor/acceptor" evidence="2">
    <location>
        <position position="44"/>
    </location>
</feature>
<dbReference type="GO" id="GO:0008270">
    <property type="term" value="F:zinc ion binding"/>
    <property type="evidence" value="ECO:0007669"/>
    <property type="project" value="InterPro"/>
</dbReference>
<dbReference type="PANTHER" id="PTHR11532:SF84">
    <property type="entry name" value="CARBOXYPEPTIDASE M"/>
    <property type="match status" value="1"/>
</dbReference>
<feature type="domain" description="Peptidase M14" evidence="3">
    <location>
        <begin position="1"/>
        <end position="47"/>
    </location>
</feature>
<gene>
    <name evidence="4" type="ORF">UJA718_LOCUS49629</name>
</gene>
<evidence type="ECO:0000313" key="4">
    <source>
        <dbReference type="EMBL" id="CAF4987450.1"/>
    </source>
</evidence>
<comment type="similarity">
    <text evidence="1 2">Belongs to the peptidase M14 family.</text>
</comment>
<keyword evidence="5" id="KW-1185">Reference proteome</keyword>
<evidence type="ECO:0000313" key="5">
    <source>
        <dbReference type="Proteomes" id="UP000663873"/>
    </source>
</evidence>
<dbReference type="SUPFAM" id="SSF53187">
    <property type="entry name" value="Zn-dependent exopeptidases"/>
    <property type="match status" value="1"/>
</dbReference>
<dbReference type="AlphaFoldDB" id="A0A821ZQR0"/>
<dbReference type="Pfam" id="PF00246">
    <property type="entry name" value="Peptidase_M14"/>
    <property type="match status" value="1"/>
</dbReference>
<protein>
    <recommendedName>
        <fullName evidence="3">Peptidase M14 domain-containing protein</fullName>
    </recommendedName>
</protein>
<comment type="caution">
    <text evidence="4">The sequence shown here is derived from an EMBL/GenBank/DDBJ whole genome shotgun (WGS) entry which is preliminary data.</text>
</comment>
<evidence type="ECO:0000256" key="1">
    <source>
        <dbReference type="ARBA" id="ARBA00005988"/>
    </source>
</evidence>
<dbReference type="GO" id="GO:0006518">
    <property type="term" value="P:peptide metabolic process"/>
    <property type="evidence" value="ECO:0007669"/>
    <property type="project" value="TreeGrafter"/>
</dbReference>
<name>A0A821ZQR0_9BILA</name>
<organism evidence="4 5">
    <name type="scientific">Rotaria socialis</name>
    <dbReference type="NCBI Taxonomy" id="392032"/>
    <lineage>
        <taxon>Eukaryota</taxon>
        <taxon>Metazoa</taxon>
        <taxon>Spiralia</taxon>
        <taxon>Gnathifera</taxon>
        <taxon>Rotifera</taxon>
        <taxon>Eurotatoria</taxon>
        <taxon>Bdelloidea</taxon>
        <taxon>Philodinida</taxon>
        <taxon>Philodinidae</taxon>
        <taxon>Rotaria</taxon>
    </lineage>
</organism>
<dbReference type="InterPro" id="IPR000834">
    <property type="entry name" value="Peptidase_M14"/>
</dbReference>
<dbReference type="PANTHER" id="PTHR11532">
    <property type="entry name" value="PROTEASE M14 CARBOXYPEPTIDASE"/>
    <property type="match status" value="1"/>
</dbReference>
<dbReference type="Gene3D" id="3.40.630.10">
    <property type="entry name" value="Zn peptidases"/>
    <property type="match status" value="1"/>
</dbReference>